<evidence type="ECO:0000313" key="3">
    <source>
        <dbReference type="Proteomes" id="UP001457282"/>
    </source>
</evidence>
<dbReference type="AlphaFoldDB" id="A0AAW1Y3Z1"/>
<feature type="compositionally biased region" description="Low complexity" evidence="1">
    <location>
        <begin position="49"/>
        <end position="61"/>
    </location>
</feature>
<evidence type="ECO:0000313" key="2">
    <source>
        <dbReference type="EMBL" id="KAK9943488.1"/>
    </source>
</evidence>
<protein>
    <submittedName>
        <fullName evidence="2">Uncharacterized protein</fullName>
    </submittedName>
</protein>
<accession>A0AAW1Y3Z1</accession>
<sequence length="142" mass="15581">MLPQTQNQSSLTYSSRRRRELKATCKILIQPPLQVIAVPQSSAPPPPASLCSSPQPSSPTSKNQRRIRPTPASMSPARALFAALLPSLPSHRQSQISVAELSPCSLARAPSHSNHCAISLQEGRNKKFKRKERRTRAAVKKI</sequence>
<keyword evidence="3" id="KW-1185">Reference proteome</keyword>
<feature type="region of interest" description="Disordered" evidence="1">
    <location>
        <begin position="38"/>
        <end position="74"/>
    </location>
</feature>
<name>A0AAW1Y3Z1_RUBAR</name>
<reference evidence="2 3" key="1">
    <citation type="journal article" date="2023" name="G3 (Bethesda)">
        <title>A chromosome-length genome assembly and annotation of blackberry (Rubus argutus, cv. 'Hillquist').</title>
        <authorList>
            <person name="Bruna T."/>
            <person name="Aryal R."/>
            <person name="Dudchenko O."/>
            <person name="Sargent D.J."/>
            <person name="Mead D."/>
            <person name="Buti M."/>
            <person name="Cavallini A."/>
            <person name="Hytonen T."/>
            <person name="Andres J."/>
            <person name="Pham M."/>
            <person name="Weisz D."/>
            <person name="Mascagni F."/>
            <person name="Usai G."/>
            <person name="Natali L."/>
            <person name="Bassil N."/>
            <person name="Fernandez G.E."/>
            <person name="Lomsadze A."/>
            <person name="Armour M."/>
            <person name="Olukolu B."/>
            <person name="Poorten T."/>
            <person name="Britton C."/>
            <person name="Davik J."/>
            <person name="Ashrafi H."/>
            <person name="Aiden E.L."/>
            <person name="Borodovsky M."/>
            <person name="Worthington M."/>
        </authorList>
    </citation>
    <scope>NUCLEOTIDE SEQUENCE [LARGE SCALE GENOMIC DNA]</scope>
    <source>
        <strain evidence="2">PI 553951</strain>
    </source>
</reference>
<proteinExistence type="predicted"/>
<gene>
    <name evidence="2" type="ORF">M0R45_009095</name>
</gene>
<comment type="caution">
    <text evidence="2">The sequence shown here is derived from an EMBL/GenBank/DDBJ whole genome shotgun (WGS) entry which is preliminary data.</text>
</comment>
<dbReference type="EMBL" id="JBEDUW010000002">
    <property type="protein sequence ID" value="KAK9943488.1"/>
    <property type="molecule type" value="Genomic_DNA"/>
</dbReference>
<evidence type="ECO:0000256" key="1">
    <source>
        <dbReference type="SAM" id="MobiDB-lite"/>
    </source>
</evidence>
<organism evidence="2 3">
    <name type="scientific">Rubus argutus</name>
    <name type="common">Southern blackberry</name>
    <dbReference type="NCBI Taxonomy" id="59490"/>
    <lineage>
        <taxon>Eukaryota</taxon>
        <taxon>Viridiplantae</taxon>
        <taxon>Streptophyta</taxon>
        <taxon>Embryophyta</taxon>
        <taxon>Tracheophyta</taxon>
        <taxon>Spermatophyta</taxon>
        <taxon>Magnoliopsida</taxon>
        <taxon>eudicotyledons</taxon>
        <taxon>Gunneridae</taxon>
        <taxon>Pentapetalae</taxon>
        <taxon>rosids</taxon>
        <taxon>fabids</taxon>
        <taxon>Rosales</taxon>
        <taxon>Rosaceae</taxon>
        <taxon>Rosoideae</taxon>
        <taxon>Rosoideae incertae sedis</taxon>
        <taxon>Rubus</taxon>
    </lineage>
</organism>
<dbReference type="Proteomes" id="UP001457282">
    <property type="component" value="Unassembled WGS sequence"/>
</dbReference>